<comment type="caution">
    <text evidence="2">The sequence shown here is derived from an EMBL/GenBank/DDBJ whole genome shotgun (WGS) entry which is preliminary data.</text>
</comment>
<evidence type="ECO:0000256" key="1">
    <source>
        <dbReference type="ARBA" id="ARBA00023172"/>
    </source>
</evidence>
<sequence length="380" mass="41677">MKPEGWPRHMIARGGAYYWQPPSRDRAAGCPVAAEPLGRDYAAAIARAEVLNRQLTDWRANRGATPLPRDDGTVRWWLARYLETRAVREASPAWRAELARHIRIVTELPLTRPTRSAATVGDLAVASLTPAACDRLYERLAEGRARQGEIELAMMRRAWGAVQRLHPDRFPPGNPLEGIRILRRSRATTRPASRAEAYALAEALAAAGHTALGAAALICFEWHQRPVNVLRGAITWTDYRPGTSVRIEHQKTGAMVDLPLADEDGPLYPEIEAWLARLPRRGAPIVLAPGEPAAPYQPRRAREAVAAARAAAGLADDLTLAACRHGGLTELGDAEVTEAEGMAVSGHRTASNLRLYVKATERQRLSAARKRRAWLDRGGS</sequence>
<dbReference type="Gene3D" id="1.10.443.10">
    <property type="entry name" value="Intergrase catalytic core"/>
    <property type="match status" value="1"/>
</dbReference>
<evidence type="ECO:0000313" key="3">
    <source>
        <dbReference type="Proteomes" id="UP001239909"/>
    </source>
</evidence>
<dbReference type="SUPFAM" id="SSF56349">
    <property type="entry name" value="DNA breaking-rejoining enzymes"/>
    <property type="match status" value="1"/>
</dbReference>
<keyword evidence="3" id="KW-1185">Reference proteome</keyword>
<name>A0ABQ6LN45_9RHOB</name>
<proteinExistence type="predicted"/>
<keyword evidence="1" id="KW-0233">DNA recombination</keyword>
<dbReference type="EMBL" id="BSYI01000011">
    <property type="protein sequence ID" value="GMG82618.1"/>
    <property type="molecule type" value="Genomic_DNA"/>
</dbReference>
<evidence type="ECO:0008006" key="4">
    <source>
        <dbReference type="Google" id="ProtNLM"/>
    </source>
</evidence>
<dbReference type="RefSeq" id="WP_285671402.1">
    <property type="nucleotide sequence ID" value="NZ_BSYI01000011.1"/>
</dbReference>
<gene>
    <name evidence="2" type="ORF">LNKW23_18310</name>
</gene>
<reference evidence="2 3" key="1">
    <citation type="submission" date="2023-04" db="EMBL/GenBank/DDBJ databases">
        <title>Marinoamorphus aggregata gen. nov., sp. Nov., isolate from tissue of brittle star Ophioplocus japonicus.</title>
        <authorList>
            <person name="Kawano K."/>
            <person name="Sawayama S."/>
            <person name="Nakagawa S."/>
        </authorList>
    </citation>
    <scope>NUCLEOTIDE SEQUENCE [LARGE SCALE GENOMIC DNA]</scope>
    <source>
        <strain evidence="2 3">NKW23</strain>
    </source>
</reference>
<protein>
    <recommendedName>
        <fullName evidence="4">Tyr recombinase domain-containing protein</fullName>
    </recommendedName>
</protein>
<evidence type="ECO:0000313" key="2">
    <source>
        <dbReference type="EMBL" id="GMG82618.1"/>
    </source>
</evidence>
<dbReference type="InterPro" id="IPR011010">
    <property type="entry name" value="DNA_brk_join_enz"/>
</dbReference>
<dbReference type="Proteomes" id="UP001239909">
    <property type="component" value="Unassembled WGS sequence"/>
</dbReference>
<dbReference type="InterPro" id="IPR013762">
    <property type="entry name" value="Integrase-like_cat_sf"/>
</dbReference>
<accession>A0ABQ6LN45</accession>
<organism evidence="2 3">
    <name type="scientific">Paralimibaculum aggregatum</name>
    <dbReference type="NCBI Taxonomy" id="3036245"/>
    <lineage>
        <taxon>Bacteria</taxon>
        <taxon>Pseudomonadati</taxon>
        <taxon>Pseudomonadota</taxon>
        <taxon>Alphaproteobacteria</taxon>
        <taxon>Rhodobacterales</taxon>
        <taxon>Paracoccaceae</taxon>
        <taxon>Paralimibaculum</taxon>
    </lineage>
</organism>